<feature type="region of interest" description="Disordered" evidence="1">
    <location>
        <begin position="32"/>
        <end position="153"/>
    </location>
</feature>
<feature type="compositionally biased region" description="Basic and acidic residues" evidence="1">
    <location>
        <begin position="537"/>
        <end position="547"/>
    </location>
</feature>
<gene>
    <name evidence="2" type="ORF">P280DRAFT_510318</name>
</gene>
<feature type="region of interest" description="Disordered" evidence="1">
    <location>
        <begin position="537"/>
        <end position="561"/>
    </location>
</feature>
<proteinExistence type="predicted"/>
<evidence type="ECO:0000313" key="3">
    <source>
        <dbReference type="Proteomes" id="UP000799753"/>
    </source>
</evidence>
<dbReference type="AlphaFoldDB" id="A0A6A6RQ21"/>
<dbReference type="OrthoDB" id="3796057at2759"/>
<feature type="compositionally biased region" description="Acidic residues" evidence="1">
    <location>
        <begin position="681"/>
        <end position="691"/>
    </location>
</feature>
<feature type="compositionally biased region" description="Pro residues" evidence="1">
    <location>
        <begin position="107"/>
        <end position="123"/>
    </location>
</feature>
<name>A0A6A6RQ21_9PLEO</name>
<feature type="compositionally biased region" description="Low complexity" evidence="1">
    <location>
        <begin position="34"/>
        <end position="50"/>
    </location>
</feature>
<feature type="region of interest" description="Disordered" evidence="1">
    <location>
        <begin position="183"/>
        <end position="202"/>
    </location>
</feature>
<feature type="region of interest" description="Disordered" evidence="1">
    <location>
        <begin position="271"/>
        <end position="294"/>
    </location>
</feature>
<organism evidence="2 3">
    <name type="scientific">Massarina eburnea CBS 473.64</name>
    <dbReference type="NCBI Taxonomy" id="1395130"/>
    <lineage>
        <taxon>Eukaryota</taxon>
        <taxon>Fungi</taxon>
        <taxon>Dikarya</taxon>
        <taxon>Ascomycota</taxon>
        <taxon>Pezizomycotina</taxon>
        <taxon>Dothideomycetes</taxon>
        <taxon>Pleosporomycetidae</taxon>
        <taxon>Pleosporales</taxon>
        <taxon>Massarineae</taxon>
        <taxon>Massarinaceae</taxon>
        <taxon>Massarina</taxon>
    </lineage>
</organism>
<keyword evidence="3" id="KW-1185">Reference proteome</keyword>
<feature type="region of interest" description="Disordered" evidence="1">
    <location>
        <begin position="331"/>
        <end position="350"/>
    </location>
</feature>
<feature type="region of interest" description="Disordered" evidence="1">
    <location>
        <begin position="681"/>
        <end position="703"/>
    </location>
</feature>
<dbReference type="EMBL" id="MU006797">
    <property type="protein sequence ID" value="KAF2636661.1"/>
    <property type="molecule type" value="Genomic_DNA"/>
</dbReference>
<evidence type="ECO:0000256" key="1">
    <source>
        <dbReference type="SAM" id="MobiDB-lite"/>
    </source>
</evidence>
<feature type="compositionally biased region" description="Low complexity" evidence="1">
    <location>
        <begin position="63"/>
        <end position="73"/>
    </location>
</feature>
<feature type="compositionally biased region" description="Polar residues" evidence="1">
    <location>
        <begin position="550"/>
        <end position="561"/>
    </location>
</feature>
<feature type="compositionally biased region" description="Polar residues" evidence="1">
    <location>
        <begin position="133"/>
        <end position="148"/>
    </location>
</feature>
<dbReference type="Proteomes" id="UP000799753">
    <property type="component" value="Unassembled WGS sequence"/>
</dbReference>
<feature type="compositionally biased region" description="Basic and acidic residues" evidence="1">
    <location>
        <begin position="431"/>
        <end position="450"/>
    </location>
</feature>
<feature type="compositionally biased region" description="Acidic residues" evidence="1">
    <location>
        <begin position="210"/>
        <end position="221"/>
    </location>
</feature>
<feature type="compositionally biased region" description="Acidic residues" evidence="1">
    <location>
        <begin position="237"/>
        <end position="247"/>
    </location>
</feature>
<protein>
    <submittedName>
        <fullName evidence="2">Uncharacterized protein</fullName>
    </submittedName>
</protein>
<sequence length="783" mass="83605">MVTFWLMYSYLLYTPTSPSQYPFLTTTPLNKTPHLLNTTSPHSLTTSHPNQPHPKMSVPPPNTTTTTASSSNPAPLPKPPNVIKDTPSTPTPSPGSNHPALAVQSTLPPPPPPSRAIPSPPHSPLYHAVRDSTPASLHGATQSPTNIFAPSPTHLEQGNWVEKITPRDSSSATVLRLLGGMSVGRVSGSGYGGGGEDEDEGYKEYGYADADADADGGDGEEGDRSVNRGSFSLGNWDSDDDDDDDEDGRARLAREEYADIIASGVLRVVNPDIPSPIKDDGVGSTGLGHGDIGERVTKFDSKSLGRDSVDYSRDGIEDVVDVQGKIVTATAPVSASHRPQDLQSILSGERSVTSEDVKKVSVRRKELEAEIEEERLRHKGSVGEGRKVGGPSLKDLEESGFAVPLAEGVVVVDAEGLDELFGGGGVWEGEDGTKEEEKEMEKENEKEKKPNTPPFANPISPTTFIPSTPTPLTPCLRRRASTSAGLHMPSSAYSPDPKVLAQDQGVRVTDRKNRHIHFASPAGVKDSPFKKTLDYFKQYKGDGKGGGKENSPSKNRRNTSLPQEIAEMVREAGLGVDGDGSGDMCTHAIVSRGFCHECGTDVVVANEDEVEEDVEVEVEDDADTDDLDQYRDLDLAPMDPVIEDGLAGDLIMLATPTPSRVHEWTNKKGGRMGAGDFLAENDGDGDAEEEMGSVTPSDDISMAGSDEGDMGMVYGEVRNDLLSDTDAASADGKQLILYPHHPVIINVIAMLPAAMFWGAAAPVAALSSMAYDGLVERLFGLRL</sequence>
<feature type="compositionally biased region" description="Low complexity" evidence="1">
    <location>
        <begin position="458"/>
        <end position="467"/>
    </location>
</feature>
<accession>A0A6A6RQ21</accession>
<reference evidence="2" key="1">
    <citation type="journal article" date="2020" name="Stud. Mycol.">
        <title>101 Dothideomycetes genomes: a test case for predicting lifestyles and emergence of pathogens.</title>
        <authorList>
            <person name="Haridas S."/>
            <person name="Albert R."/>
            <person name="Binder M."/>
            <person name="Bloem J."/>
            <person name="Labutti K."/>
            <person name="Salamov A."/>
            <person name="Andreopoulos B."/>
            <person name="Baker S."/>
            <person name="Barry K."/>
            <person name="Bills G."/>
            <person name="Bluhm B."/>
            <person name="Cannon C."/>
            <person name="Castanera R."/>
            <person name="Culley D."/>
            <person name="Daum C."/>
            <person name="Ezra D."/>
            <person name="Gonzalez J."/>
            <person name="Henrissat B."/>
            <person name="Kuo A."/>
            <person name="Liang C."/>
            <person name="Lipzen A."/>
            <person name="Lutzoni F."/>
            <person name="Magnuson J."/>
            <person name="Mondo S."/>
            <person name="Nolan M."/>
            <person name="Ohm R."/>
            <person name="Pangilinan J."/>
            <person name="Park H.-J."/>
            <person name="Ramirez L."/>
            <person name="Alfaro M."/>
            <person name="Sun H."/>
            <person name="Tritt A."/>
            <person name="Yoshinaga Y."/>
            <person name="Zwiers L.-H."/>
            <person name="Turgeon B."/>
            <person name="Goodwin S."/>
            <person name="Spatafora J."/>
            <person name="Crous P."/>
            <person name="Grigoriev I."/>
        </authorList>
    </citation>
    <scope>NUCLEOTIDE SEQUENCE</scope>
    <source>
        <strain evidence="2">CBS 473.64</strain>
    </source>
</reference>
<evidence type="ECO:0000313" key="2">
    <source>
        <dbReference type="EMBL" id="KAF2636661.1"/>
    </source>
</evidence>
<feature type="region of interest" description="Disordered" evidence="1">
    <location>
        <begin position="208"/>
        <end position="251"/>
    </location>
</feature>
<feature type="region of interest" description="Disordered" evidence="1">
    <location>
        <begin position="422"/>
        <end position="472"/>
    </location>
</feature>